<name>A0ABU5YEG0_9MYCO</name>
<dbReference type="InterPro" id="IPR010093">
    <property type="entry name" value="SinI_DNA-bd"/>
</dbReference>
<evidence type="ECO:0000313" key="2">
    <source>
        <dbReference type="EMBL" id="MEB3048421.1"/>
    </source>
</evidence>
<gene>
    <name evidence="2" type="ORF">KV112_01505</name>
</gene>
<evidence type="ECO:0000313" key="3">
    <source>
        <dbReference type="Proteomes" id="UP001299046"/>
    </source>
</evidence>
<dbReference type="EMBL" id="JAYJJT010000001">
    <property type="protein sequence ID" value="MEB3048421.1"/>
    <property type="molecule type" value="Genomic_DNA"/>
</dbReference>
<dbReference type="RefSeq" id="WP_224863212.1">
    <property type="nucleotide sequence ID" value="NZ_JAYJJT010000001.1"/>
</dbReference>
<dbReference type="Proteomes" id="UP001299046">
    <property type="component" value="Unassembled WGS sequence"/>
</dbReference>
<keyword evidence="3" id="KW-1185">Reference proteome</keyword>
<dbReference type="NCBIfam" id="TIGR01764">
    <property type="entry name" value="excise"/>
    <property type="match status" value="1"/>
</dbReference>
<protein>
    <submittedName>
        <fullName evidence="2">Helix-turn-helix domain-containing protein</fullName>
    </submittedName>
</protein>
<feature type="domain" description="Helix-turn-helix" evidence="1">
    <location>
        <begin position="79"/>
        <end position="126"/>
    </location>
</feature>
<accession>A0ABU5YEG0</accession>
<sequence>MVATPKKLSRKRTVLPPADLRELSDLSKFLDQHTEPAALLGPDGEQIPLPIEVYDVLVRVVTAMGRQQAVTLAPIEQRLTTQEAADLLGISRPTLIKLIDKEELPCEKPSGSRHRRVLLSDVLDYQIRRGAKRDELLAKLVHDAEDDGLYDIPAERYQDAIRRARAERRTES</sequence>
<reference evidence="2 3" key="1">
    <citation type="submission" date="2023-12" db="EMBL/GenBank/DDBJ databases">
        <title>Description of new species of Mycobacterium terrae complex isolated from sewage at the Sao Paulo Zoological Park Foundation in Brazil.</title>
        <authorList>
            <person name="Romagnoli C.L."/>
            <person name="Conceicao E.C."/>
            <person name="Machado E."/>
            <person name="Barreto L.B.P.F."/>
            <person name="Sharma A."/>
            <person name="Silva N.M."/>
            <person name="Marques L.E."/>
            <person name="Juliana M.A."/>
            <person name="Lourenco M.C.S."/>
            <person name="Digiampietri L.A."/>
            <person name="Suffys P.N."/>
            <person name="Viana-Niero C."/>
        </authorList>
    </citation>
    <scope>NUCLEOTIDE SEQUENCE [LARGE SCALE GENOMIC DNA]</scope>
    <source>
        <strain evidence="2 3">MYC123</strain>
    </source>
</reference>
<dbReference type="Pfam" id="PF12728">
    <property type="entry name" value="HTH_17"/>
    <property type="match status" value="1"/>
</dbReference>
<proteinExistence type="predicted"/>
<dbReference type="InterPro" id="IPR041657">
    <property type="entry name" value="HTH_17"/>
</dbReference>
<dbReference type="SUPFAM" id="SSF46955">
    <property type="entry name" value="Putative DNA-binding domain"/>
    <property type="match status" value="1"/>
</dbReference>
<dbReference type="InterPro" id="IPR009061">
    <property type="entry name" value="DNA-bd_dom_put_sf"/>
</dbReference>
<comment type="caution">
    <text evidence="2">The sequence shown here is derived from an EMBL/GenBank/DDBJ whole genome shotgun (WGS) entry which is preliminary data.</text>
</comment>
<evidence type="ECO:0000259" key="1">
    <source>
        <dbReference type="Pfam" id="PF12728"/>
    </source>
</evidence>
<organism evidence="2 3">
    <name type="scientific">[Mycobacterium] zoologicum</name>
    <dbReference type="NCBI Taxonomy" id="2872311"/>
    <lineage>
        <taxon>Bacteria</taxon>
        <taxon>Bacillati</taxon>
        <taxon>Actinomycetota</taxon>
        <taxon>Actinomycetes</taxon>
        <taxon>Mycobacteriales</taxon>
        <taxon>Mycobacteriaceae</taxon>
        <taxon>Mycolicibacter</taxon>
    </lineage>
</organism>